<dbReference type="PANTHER" id="PTHR43798:SF31">
    <property type="entry name" value="AB HYDROLASE SUPERFAMILY PROTEIN YCLE"/>
    <property type="match status" value="1"/>
</dbReference>
<dbReference type="Proteomes" id="UP001060414">
    <property type="component" value="Chromosome"/>
</dbReference>
<dbReference type="InterPro" id="IPR050266">
    <property type="entry name" value="AB_hydrolase_sf"/>
</dbReference>
<dbReference type="PRINTS" id="PR00111">
    <property type="entry name" value="ABHYDROLASE"/>
</dbReference>
<feature type="domain" description="AB hydrolase-1" evidence="2">
    <location>
        <begin position="19"/>
        <end position="249"/>
    </location>
</feature>
<gene>
    <name evidence="3" type="ORF">L9S41_00850</name>
</gene>
<keyword evidence="4" id="KW-1185">Reference proteome</keyword>
<dbReference type="InterPro" id="IPR000073">
    <property type="entry name" value="AB_hydrolase_1"/>
</dbReference>
<dbReference type="RefSeq" id="WP_260748316.1">
    <property type="nucleotide sequence ID" value="NZ_CP092109.1"/>
</dbReference>
<organism evidence="3 4">
    <name type="scientific">Geoalkalibacter halelectricus</name>
    <dbReference type="NCBI Taxonomy" id="2847045"/>
    <lineage>
        <taxon>Bacteria</taxon>
        <taxon>Pseudomonadati</taxon>
        <taxon>Thermodesulfobacteriota</taxon>
        <taxon>Desulfuromonadia</taxon>
        <taxon>Desulfuromonadales</taxon>
        <taxon>Geoalkalibacteraceae</taxon>
        <taxon>Geoalkalibacter</taxon>
    </lineage>
</organism>
<evidence type="ECO:0000256" key="1">
    <source>
        <dbReference type="ARBA" id="ARBA00022801"/>
    </source>
</evidence>
<accession>A0ABY5ZLH2</accession>
<dbReference type="GO" id="GO:0016787">
    <property type="term" value="F:hydrolase activity"/>
    <property type="evidence" value="ECO:0007669"/>
    <property type="project" value="UniProtKB-KW"/>
</dbReference>
<proteinExistence type="predicted"/>
<keyword evidence="1 3" id="KW-0378">Hydrolase</keyword>
<name>A0ABY5ZLH2_9BACT</name>
<dbReference type="Pfam" id="PF00561">
    <property type="entry name" value="Abhydrolase_1"/>
    <property type="match status" value="1"/>
</dbReference>
<dbReference type="EMBL" id="CP092109">
    <property type="protein sequence ID" value="UWZ79963.1"/>
    <property type="molecule type" value="Genomic_DNA"/>
</dbReference>
<dbReference type="PRINTS" id="PR00412">
    <property type="entry name" value="EPOXHYDRLASE"/>
</dbReference>
<dbReference type="PANTHER" id="PTHR43798">
    <property type="entry name" value="MONOACYLGLYCEROL LIPASE"/>
    <property type="match status" value="1"/>
</dbReference>
<dbReference type="SUPFAM" id="SSF53474">
    <property type="entry name" value="alpha/beta-Hydrolases"/>
    <property type="match status" value="1"/>
</dbReference>
<evidence type="ECO:0000313" key="3">
    <source>
        <dbReference type="EMBL" id="UWZ79963.1"/>
    </source>
</evidence>
<reference evidence="3" key="1">
    <citation type="journal article" date="2022" name="Environ. Microbiol.">
        <title>Geoalkalibacter halelectricus SAP #1 sp. nov. possessing extracellular electron transfer and mineral#reducing capabilities from a haloalkaline environment.</title>
        <authorList>
            <person name="Yadav S."/>
            <person name="Singh R."/>
            <person name="Sundharam S.S."/>
            <person name="Chaudhary S."/>
            <person name="Krishnamurthi S."/>
            <person name="Patil S.A."/>
        </authorList>
    </citation>
    <scope>NUCLEOTIDE SEQUENCE</scope>
    <source>
        <strain evidence="3">SAP-1</strain>
    </source>
</reference>
<dbReference type="InterPro" id="IPR029058">
    <property type="entry name" value="AB_hydrolase_fold"/>
</dbReference>
<dbReference type="Gene3D" id="3.40.50.1820">
    <property type="entry name" value="alpha/beta hydrolase"/>
    <property type="match status" value="1"/>
</dbReference>
<sequence>MHAKINDIQLAYTDEGNGPALVLIHGFPLCRTMWQPQVVALSAAGFRVVAPDLRGFGESEAPRSGYSMDRFADDIVELMTYLGIGRAVVGGMSMGGYVLLNLLERHSRRVAGAAFLLTRCNADDAAGKARRAELAQLVRQGKRSAVEGAFADILFAPSTSAEQPQLVDTVRSWMRKTSDAGLIGALEAMAARPDYCDRLGEFSTPALVMGGAEDRIVPQETIAPFAAALPNSSSCIIPKAGHMANLEQPQAFNTCLMDFMRLCSQAFDAPRNDSGNA</sequence>
<protein>
    <submittedName>
        <fullName evidence="3">Alpha/beta hydrolase</fullName>
    </submittedName>
</protein>
<evidence type="ECO:0000313" key="4">
    <source>
        <dbReference type="Proteomes" id="UP001060414"/>
    </source>
</evidence>
<evidence type="ECO:0000259" key="2">
    <source>
        <dbReference type="Pfam" id="PF00561"/>
    </source>
</evidence>
<dbReference type="InterPro" id="IPR000639">
    <property type="entry name" value="Epox_hydrolase-like"/>
</dbReference>